<dbReference type="Proteomes" id="UP001642540">
    <property type="component" value="Unassembled WGS sequence"/>
</dbReference>
<feature type="region of interest" description="Disordered" evidence="1">
    <location>
        <begin position="38"/>
        <end position="89"/>
    </location>
</feature>
<name>A0ABP1R9P7_9HEXA</name>
<evidence type="ECO:0000313" key="2">
    <source>
        <dbReference type="EMBL" id="CAL8122334.1"/>
    </source>
</evidence>
<proteinExistence type="predicted"/>
<feature type="compositionally biased region" description="Acidic residues" evidence="1">
    <location>
        <begin position="164"/>
        <end position="178"/>
    </location>
</feature>
<comment type="caution">
    <text evidence="2">The sequence shown here is derived from an EMBL/GenBank/DDBJ whole genome shotgun (WGS) entry which is preliminary data.</text>
</comment>
<reference evidence="2 3" key="1">
    <citation type="submission" date="2024-08" db="EMBL/GenBank/DDBJ databases">
        <authorList>
            <person name="Cucini C."/>
            <person name="Frati F."/>
        </authorList>
    </citation>
    <scope>NUCLEOTIDE SEQUENCE [LARGE SCALE GENOMIC DNA]</scope>
</reference>
<feature type="compositionally biased region" description="Basic residues" evidence="1">
    <location>
        <begin position="223"/>
        <end position="234"/>
    </location>
</feature>
<organism evidence="2 3">
    <name type="scientific">Orchesella dallaii</name>
    <dbReference type="NCBI Taxonomy" id="48710"/>
    <lineage>
        <taxon>Eukaryota</taxon>
        <taxon>Metazoa</taxon>
        <taxon>Ecdysozoa</taxon>
        <taxon>Arthropoda</taxon>
        <taxon>Hexapoda</taxon>
        <taxon>Collembola</taxon>
        <taxon>Entomobryomorpha</taxon>
        <taxon>Entomobryoidea</taxon>
        <taxon>Orchesellidae</taxon>
        <taxon>Orchesellinae</taxon>
        <taxon>Orchesella</taxon>
    </lineage>
</organism>
<feature type="region of interest" description="Disordered" evidence="1">
    <location>
        <begin position="193"/>
        <end position="255"/>
    </location>
</feature>
<protein>
    <submittedName>
        <fullName evidence="2">Uncharacterized protein</fullName>
    </submittedName>
</protein>
<feature type="region of interest" description="Disordered" evidence="1">
    <location>
        <begin position="119"/>
        <end position="181"/>
    </location>
</feature>
<feature type="compositionally biased region" description="Basic and acidic residues" evidence="1">
    <location>
        <begin position="47"/>
        <end position="70"/>
    </location>
</feature>
<gene>
    <name evidence="2" type="ORF">ODALV1_LOCUS19753</name>
</gene>
<sequence length="255" mass="28581">MFNSSSVSETKSFLKMKFLTAICVASLAVVFLASVTEARSRHHRHHRDPETRPVQVEEPKPVEIEPKPVEIEPAQSVEAIEGSAEKTRPARARRLPVICNVSPDAANLEKPNKVEAVEAEPESVEAIAPESEESFEFKSVEDEDVKPAKKVVKPKVIPLPASSEESESVEPEESEEASLEAIIPQQIQSIESIEEPEEPKAIEAEEASAEAVQAVESEEEKPKARRSKHHRKDIRRIEKPRSHRRRVVFHSDEDE</sequence>
<evidence type="ECO:0000256" key="1">
    <source>
        <dbReference type="SAM" id="MobiDB-lite"/>
    </source>
</evidence>
<feature type="compositionally biased region" description="Low complexity" evidence="1">
    <location>
        <begin position="154"/>
        <end position="163"/>
    </location>
</feature>
<evidence type="ECO:0000313" key="3">
    <source>
        <dbReference type="Proteomes" id="UP001642540"/>
    </source>
</evidence>
<dbReference type="EMBL" id="CAXLJM020000068">
    <property type="protein sequence ID" value="CAL8122334.1"/>
    <property type="molecule type" value="Genomic_DNA"/>
</dbReference>
<keyword evidence="3" id="KW-1185">Reference proteome</keyword>
<accession>A0ABP1R9P7</accession>